<evidence type="ECO:0000256" key="7">
    <source>
        <dbReference type="ARBA" id="ARBA00047899"/>
    </source>
</evidence>
<keyword evidence="14" id="KW-1185">Reference proteome</keyword>
<name>A0A928Z6L5_9CYAN</name>
<evidence type="ECO:0000256" key="5">
    <source>
        <dbReference type="ARBA" id="ARBA00022777"/>
    </source>
</evidence>
<feature type="binding site" evidence="9">
    <location>
        <position position="45"/>
    </location>
    <ligand>
        <name>ATP</name>
        <dbReference type="ChEBI" id="CHEBI:30616"/>
    </ligand>
</feature>
<feature type="compositionally biased region" description="Low complexity" evidence="10">
    <location>
        <begin position="391"/>
        <end position="407"/>
    </location>
</feature>
<keyword evidence="3" id="KW-0808">Transferase</keyword>
<dbReference type="Gene3D" id="3.30.200.20">
    <property type="entry name" value="Phosphorylase Kinase, domain 1"/>
    <property type="match status" value="1"/>
</dbReference>
<dbReference type="EC" id="2.7.11.1" evidence="1"/>
<dbReference type="InterPro" id="IPR000719">
    <property type="entry name" value="Prot_kinase_dom"/>
</dbReference>
<comment type="catalytic activity">
    <reaction evidence="8">
        <text>L-seryl-[protein] + ATP = O-phospho-L-seryl-[protein] + ADP + H(+)</text>
        <dbReference type="Rhea" id="RHEA:17989"/>
        <dbReference type="Rhea" id="RHEA-COMP:9863"/>
        <dbReference type="Rhea" id="RHEA-COMP:11604"/>
        <dbReference type="ChEBI" id="CHEBI:15378"/>
        <dbReference type="ChEBI" id="CHEBI:29999"/>
        <dbReference type="ChEBI" id="CHEBI:30616"/>
        <dbReference type="ChEBI" id="CHEBI:83421"/>
        <dbReference type="ChEBI" id="CHEBI:456216"/>
        <dbReference type="EC" id="2.7.11.1"/>
    </reaction>
</comment>
<keyword evidence="11" id="KW-0472">Membrane</keyword>
<reference evidence="13" key="1">
    <citation type="submission" date="2020-10" db="EMBL/GenBank/DDBJ databases">
        <authorList>
            <person name="Castelo-Branco R."/>
            <person name="Eusebio N."/>
            <person name="Adriana R."/>
            <person name="Vieira A."/>
            <person name="Brugerolle De Fraissinette N."/>
            <person name="Rezende De Castro R."/>
            <person name="Schneider M.P."/>
            <person name="Vasconcelos V."/>
            <person name="Leao P.N."/>
        </authorList>
    </citation>
    <scope>NUCLEOTIDE SEQUENCE</scope>
    <source>
        <strain evidence="13">LEGE 11480</strain>
    </source>
</reference>
<dbReference type="CDD" id="cd14014">
    <property type="entry name" value="STKc_PknB_like"/>
    <property type="match status" value="1"/>
</dbReference>
<evidence type="ECO:0000313" key="13">
    <source>
        <dbReference type="EMBL" id="MBE9032763.1"/>
    </source>
</evidence>
<protein>
    <recommendedName>
        <fullName evidence="1">non-specific serine/threonine protein kinase</fullName>
        <ecNumber evidence="1">2.7.11.1</ecNumber>
    </recommendedName>
</protein>
<feature type="transmembrane region" description="Helical" evidence="11">
    <location>
        <begin position="357"/>
        <end position="378"/>
    </location>
</feature>
<evidence type="ECO:0000256" key="9">
    <source>
        <dbReference type="PROSITE-ProRule" id="PRU10141"/>
    </source>
</evidence>
<evidence type="ECO:0000256" key="2">
    <source>
        <dbReference type="ARBA" id="ARBA00022527"/>
    </source>
</evidence>
<evidence type="ECO:0000256" key="8">
    <source>
        <dbReference type="ARBA" id="ARBA00048679"/>
    </source>
</evidence>
<dbReference type="InterPro" id="IPR017441">
    <property type="entry name" value="Protein_kinase_ATP_BS"/>
</dbReference>
<comment type="caution">
    <text evidence="13">The sequence shown here is derived from an EMBL/GenBank/DDBJ whole genome shotgun (WGS) entry which is preliminary data.</text>
</comment>
<evidence type="ECO:0000256" key="3">
    <source>
        <dbReference type="ARBA" id="ARBA00022679"/>
    </source>
</evidence>
<keyword evidence="5 13" id="KW-0418">Kinase</keyword>
<feature type="compositionally biased region" description="Pro residues" evidence="10">
    <location>
        <begin position="286"/>
        <end position="314"/>
    </location>
</feature>
<evidence type="ECO:0000256" key="10">
    <source>
        <dbReference type="SAM" id="MobiDB-lite"/>
    </source>
</evidence>
<feature type="domain" description="Protein kinase" evidence="12">
    <location>
        <begin position="15"/>
        <end position="278"/>
    </location>
</feature>
<keyword evidence="4 9" id="KW-0547">Nucleotide-binding</keyword>
<dbReference type="RefSeq" id="WP_264327580.1">
    <property type="nucleotide sequence ID" value="NZ_JADEXQ010000123.1"/>
</dbReference>
<evidence type="ECO:0000256" key="4">
    <source>
        <dbReference type="ARBA" id="ARBA00022741"/>
    </source>
</evidence>
<dbReference type="Pfam" id="PF00069">
    <property type="entry name" value="Pkinase"/>
    <property type="match status" value="1"/>
</dbReference>
<gene>
    <name evidence="13" type="ORF">IQ266_23790</name>
</gene>
<dbReference type="SUPFAM" id="SSF56112">
    <property type="entry name" value="Protein kinase-like (PK-like)"/>
    <property type="match status" value="1"/>
</dbReference>
<keyword evidence="11" id="KW-1133">Transmembrane helix</keyword>
<dbReference type="PANTHER" id="PTHR24363">
    <property type="entry name" value="SERINE/THREONINE PROTEIN KINASE"/>
    <property type="match status" value="1"/>
</dbReference>
<dbReference type="GO" id="GO:0005524">
    <property type="term" value="F:ATP binding"/>
    <property type="evidence" value="ECO:0007669"/>
    <property type="project" value="UniProtKB-UniRule"/>
</dbReference>
<sequence length="418" mass="46131">MQAPIELGTVIQNRYRILSILGQGGFGRTYLAEDQSRFKEPCAIKELIPPAAGDYALQKSKELFQREGQVLYQIQHPQVPQFHATFEQDGRFFIVQDYINGKTYREQLEQLRSQGYVFSEAEVQQLINQLLPTLTYLHGKGIIHRDISPENIILRETDRQPVLIDFGVVKELATKIQTPGNSVQATTVGKVGFAPSEQMQTGRAFPNSDLYALAVTAIVLLTGREPQELLDDRAMKWKWQRWASVNPDFAAILNRMLSFAPGDRYASATEVQRMMQSIGQGGSAPMAPPTTPPPELAAPPPTQEAAPPTPPAPSVEPTVAIGRGITRPQPYRNEPDAALQRNEPDIPRQSSLWDDPFAILSVGIGLMFIAAIGTWAAFNRFNQGPKPTPTPISRSTASPTPTSTTKPQPKPAVFSQPL</sequence>
<evidence type="ECO:0000313" key="14">
    <source>
        <dbReference type="Proteomes" id="UP000625316"/>
    </source>
</evidence>
<feature type="region of interest" description="Disordered" evidence="10">
    <location>
        <begin position="383"/>
        <end position="418"/>
    </location>
</feature>
<dbReference type="Gene3D" id="1.10.510.10">
    <property type="entry name" value="Transferase(Phosphotransferase) domain 1"/>
    <property type="match status" value="1"/>
</dbReference>
<keyword evidence="11" id="KW-0812">Transmembrane</keyword>
<dbReference type="PROSITE" id="PS00107">
    <property type="entry name" value="PROTEIN_KINASE_ATP"/>
    <property type="match status" value="1"/>
</dbReference>
<evidence type="ECO:0000256" key="6">
    <source>
        <dbReference type="ARBA" id="ARBA00022840"/>
    </source>
</evidence>
<evidence type="ECO:0000256" key="1">
    <source>
        <dbReference type="ARBA" id="ARBA00012513"/>
    </source>
</evidence>
<comment type="catalytic activity">
    <reaction evidence="7">
        <text>L-threonyl-[protein] + ATP = O-phospho-L-threonyl-[protein] + ADP + H(+)</text>
        <dbReference type="Rhea" id="RHEA:46608"/>
        <dbReference type="Rhea" id="RHEA-COMP:11060"/>
        <dbReference type="Rhea" id="RHEA-COMP:11605"/>
        <dbReference type="ChEBI" id="CHEBI:15378"/>
        <dbReference type="ChEBI" id="CHEBI:30013"/>
        <dbReference type="ChEBI" id="CHEBI:30616"/>
        <dbReference type="ChEBI" id="CHEBI:61977"/>
        <dbReference type="ChEBI" id="CHEBI:456216"/>
        <dbReference type="EC" id="2.7.11.1"/>
    </reaction>
</comment>
<dbReference type="GO" id="GO:0004674">
    <property type="term" value="F:protein serine/threonine kinase activity"/>
    <property type="evidence" value="ECO:0007669"/>
    <property type="project" value="UniProtKB-KW"/>
</dbReference>
<feature type="region of interest" description="Disordered" evidence="10">
    <location>
        <begin position="279"/>
        <end position="351"/>
    </location>
</feature>
<dbReference type="InterPro" id="IPR008266">
    <property type="entry name" value="Tyr_kinase_AS"/>
</dbReference>
<dbReference type="EMBL" id="JADEXQ010000123">
    <property type="protein sequence ID" value="MBE9032763.1"/>
    <property type="molecule type" value="Genomic_DNA"/>
</dbReference>
<dbReference type="Proteomes" id="UP000625316">
    <property type="component" value="Unassembled WGS sequence"/>
</dbReference>
<dbReference type="PANTHER" id="PTHR24363:SF0">
    <property type="entry name" value="SERINE_THREONINE KINASE LIKE DOMAIN CONTAINING 1"/>
    <property type="match status" value="1"/>
</dbReference>
<dbReference type="InterPro" id="IPR011009">
    <property type="entry name" value="Kinase-like_dom_sf"/>
</dbReference>
<keyword evidence="6 9" id="KW-0067">ATP-binding</keyword>
<organism evidence="13 14">
    <name type="scientific">Romeriopsis navalis LEGE 11480</name>
    <dbReference type="NCBI Taxonomy" id="2777977"/>
    <lineage>
        <taxon>Bacteria</taxon>
        <taxon>Bacillati</taxon>
        <taxon>Cyanobacteriota</taxon>
        <taxon>Cyanophyceae</taxon>
        <taxon>Leptolyngbyales</taxon>
        <taxon>Leptolyngbyaceae</taxon>
        <taxon>Romeriopsis</taxon>
        <taxon>Romeriopsis navalis</taxon>
    </lineage>
</organism>
<accession>A0A928Z6L5</accession>
<evidence type="ECO:0000256" key="11">
    <source>
        <dbReference type="SAM" id="Phobius"/>
    </source>
</evidence>
<dbReference type="PROSITE" id="PS00109">
    <property type="entry name" value="PROTEIN_KINASE_TYR"/>
    <property type="match status" value="1"/>
</dbReference>
<dbReference type="AlphaFoldDB" id="A0A928Z6L5"/>
<proteinExistence type="predicted"/>
<dbReference type="PROSITE" id="PS50011">
    <property type="entry name" value="PROTEIN_KINASE_DOM"/>
    <property type="match status" value="1"/>
</dbReference>
<keyword evidence="2 13" id="KW-0723">Serine/threonine-protein kinase</keyword>
<evidence type="ECO:0000259" key="12">
    <source>
        <dbReference type="PROSITE" id="PS50011"/>
    </source>
</evidence>
<feature type="non-terminal residue" evidence="13">
    <location>
        <position position="418"/>
    </location>
</feature>